<dbReference type="OrthoDB" id="1922230at2759"/>
<dbReference type="AlphaFoldDB" id="A0A7J0G4A3"/>
<dbReference type="Proteomes" id="UP000585474">
    <property type="component" value="Unassembled WGS sequence"/>
</dbReference>
<reference evidence="2 3" key="1">
    <citation type="submission" date="2019-07" db="EMBL/GenBank/DDBJ databases">
        <title>De Novo Assembly of kiwifruit Actinidia rufa.</title>
        <authorList>
            <person name="Sugita-Konishi S."/>
            <person name="Sato K."/>
            <person name="Mori E."/>
            <person name="Abe Y."/>
            <person name="Kisaki G."/>
            <person name="Hamano K."/>
            <person name="Suezawa K."/>
            <person name="Otani M."/>
            <person name="Fukuda T."/>
            <person name="Manabe T."/>
            <person name="Gomi K."/>
            <person name="Tabuchi M."/>
            <person name="Akimitsu K."/>
            <person name="Kataoka I."/>
        </authorList>
    </citation>
    <scope>NUCLEOTIDE SEQUENCE [LARGE SCALE GENOMIC DNA]</scope>
    <source>
        <strain evidence="3">cv. Fuchu</strain>
    </source>
</reference>
<proteinExistence type="predicted"/>
<feature type="compositionally biased region" description="Polar residues" evidence="1">
    <location>
        <begin position="74"/>
        <end position="83"/>
    </location>
</feature>
<gene>
    <name evidence="2" type="ORF">Acr_17g0011920</name>
</gene>
<dbReference type="EMBL" id="BJWL01000017">
    <property type="protein sequence ID" value="GFZ05620.1"/>
    <property type="molecule type" value="Genomic_DNA"/>
</dbReference>
<comment type="caution">
    <text evidence="2">The sequence shown here is derived from an EMBL/GenBank/DDBJ whole genome shotgun (WGS) entry which is preliminary data.</text>
</comment>
<accession>A0A7J0G4A3</accession>
<keyword evidence="3" id="KW-1185">Reference proteome</keyword>
<evidence type="ECO:0000256" key="1">
    <source>
        <dbReference type="SAM" id="MobiDB-lite"/>
    </source>
</evidence>
<feature type="region of interest" description="Disordered" evidence="1">
    <location>
        <begin position="1"/>
        <end position="83"/>
    </location>
</feature>
<dbReference type="PANTHER" id="PTHR33871:SF1">
    <property type="entry name" value="OS05G0503100 PROTEIN"/>
    <property type="match status" value="1"/>
</dbReference>
<organism evidence="2 3">
    <name type="scientific">Actinidia rufa</name>
    <dbReference type="NCBI Taxonomy" id="165716"/>
    <lineage>
        <taxon>Eukaryota</taxon>
        <taxon>Viridiplantae</taxon>
        <taxon>Streptophyta</taxon>
        <taxon>Embryophyta</taxon>
        <taxon>Tracheophyta</taxon>
        <taxon>Spermatophyta</taxon>
        <taxon>Magnoliopsida</taxon>
        <taxon>eudicotyledons</taxon>
        <taxon>Gunneridae</taxon>
        <taxon>Pentapetalae</taxon>
        <taxon>asterids</taxon>
        <taxon>Ericales</taxon>
        <taxon>Actinidiaceae</taxon>
        <taxon>Actinidia</taxon>
    </lineage>
</organism>
<dbReference type="PANTHER" id="PTHR33871">
    <property type="entry name" value="OS05G0503100 PROTEIN-RELATED"/>
    <property type="match status" value="1"/>
</dbReference>
<sequence length="96" mass="9894">MTTAEAARRNVGPSSARCGLRQAIEVPGDTRRGGAATAGEIQEPEHGSGREPCAAATGGESGEQLKGRGEMNGGMSTESTESLENPLVSLECFIFL</sequence>
<evidence type="ECO:0000313" key="2">
    <source>
        <dbReference type="EMBL" id="GFZ05620.1"/>
    </source>
</evidence>
<protein>
    <submittedName>
        <fullName evidence="2">Uncharacterized protein</fullName>
    </submittedName>
</protein>
<name>A0A7J0G4A3_9ERIC</name>
<evidence type="ECO:0000313" key="3">
    <source>
        <dbReference type="Proteomes" id="UP000585474"/>
    </source>
</evidence>